<organism evidence="4 5">
    <name type="scientific">Eragrostis curvula</name>
    <name type="common">weeping love grass</name>
    <dbReference type="NCBI Taxonomy" id="38414"/>
    <lineage>
        <taxon>Eukaryota</taxon>
        <taxon>Viridiplantae</taxon>
        <taxon>Streptophyta</taxon>
        <taxon>Embryophyta</taxon>
        <taxon>Tracheophyta</taxon>
        <taxon>Spermatophyta</taxon>
        <taxon>Magnoliopsida</taxon>
        <taxon>Liliopsida</taxon>
        <taxon>Poales</taxon>
        <taxon>Poaceae</taxon>
        <taxon>PACMAD clade</taxon>
        <taxon>Chloridoideae</taxon>
        <taxon>Eragrostideae</taxon>
        <taxon>Eragrostidinae</taxon>
        <taxon>Eragrostis</taxon>
    </lineage>
</organism>
<comment type="caution">
    <text evidence="4">The sequence shown here is derived from an EMBL/GenBank/DDBJ whole genome shotgun (WGS) entry which is preliminary data.</text>
</comment>
<keyword evidence="1" id="KW-0805">Transcription regulation</keyword>
<dbReference type="CDD" id="cd11378">
    <property type="entry name" value="DUF296"/>
    <property type="match status" value="1"/>
</dbReference>
<dbReference type="Gene3D" id="3.30.1330.80">
    <property type="entry name" value="Hypothetical protein, similar to alpha- acetolactate decarboxylase, domain 2"/>
    <property type="match status" value="1"/>
</dbReference>
<protein>
    <recommendedName>
        <fullName evidence="1">AT-hook motif nuclear-localized protein</fullName>
    </recommendedName>
</protein>
<keyword evidence="5" id="KW-1185">Reference proteome</keyword>
<evidence type="ECO:0000259" key="3">
    <source>
        <dbReference type="PROSITE" id="PS51742"/>
    </source>
</evidence>
<evidence type="ECO:0000256" key="2">
    <source>
        <dbReference type="SAM" id="MobiDB-lite"/>
    </source>
</evidence>
<sequence>LAIILTPSTATAAGAHGSSGPGTLTLPPGFGPNTEDGAMASHQAPPPPASQASPAKNKKKGRPPGATKSKMKLKAPPKPQPQTQKQMAAPVGSGLIGVNPHMLIVQAGQDVRSRVMSFSCNGWAVCVVSANGTISNVTLRQGYSSGGTVTYEDRFEILSLAGSYLLSECGGLSSRTGSLTVSLVGRDGRVLAGSVAGPLIAASPVQVPLLYRMLFFYITSEISYLL</sequence>
<comment type="subcellular location">
    <subcellularLocation>
        <location evidence="1">Nucleus</location>
    </subcellularLocation>
</comment>
<comment type="function">
    <text evidence="1">Transcription factor that specifically binds AT-rich DNA sequences related to the nuclear matrix attachment regions (MARs).</text>
</comment>
<dbReference type="Proteomes" id="UP000324897">
    <property type="component" value="Chromosome 3"/>
</dbReference>
<proteinExistence type="predicted"/>
<dbReference type="InterPro" id="IPR039605">
    <property type="entry name" value="AHL"/>
</dbReference>
<dbReference type="PANTHER" id="PTHR31500:SF48">
    <property type="entry name" value="AT-HOOK MOTIF NUCLEAR-LOCALIZED PROTEIN"/>
    <property type="match status" value="1"/>
</dbReference>
<dbReference type="Pfam" id="PF03479">
    <property type="entry name" value="PCC"/>
    <property type="match status" value="1"/>
</dbReference>
<dbReference type="InterPro" id="IPR005175">
    <property type="entry name" value="PPC_dom"/>
</dbReference>
<keyword evidence="1" id="KW-0539">Nucleus</keyword>
<keyword evidence="1" id="KW-0804">Transcription</keyword>
<gene>
    <name evidence="4" type="ORF">EJB05_44980</name>
</gene>
<dbReference type="EMBL" id="RWGY01000039">
    <property type="protein sequence ID" value="TVU11395.1"/>
    <property type="molecule type" value="Genomic_DNA"/>
</dbReference>
<feature type="compositionally biased region" description="Low complexity" evidence="2">
    <location>
        <begin position="1"/>
        <end position="32"/>
    </location>
</feature>
<dbReference type="SUPFAM" id="SSF117856">
    <property type="entry name" value="AF0104/ALDC/Ptd012-like"/>
    <property type="match status" value="1"/>
</dbReference>
<reference evidence="4 5" key="1">
    <citation type="journal article" date="2019" name="Sci. Rep.">
        <title>A high-quality genome of Eragrostis curvula grass provides insights into Poaceae evolution and supports new strategies to enhance forage quality.</title>
        <authorList>
            <person name="Carballo J."/>
            <person name="Santos B.A.C.M."/>
            <person name="Zappacosta D."/>
            <person name="Garbus I."/>
            <person name="Selva J.P."/>
            <person name="Gallo C.A."/>
            <person name="Diaz A."/>
            <person name="Albertini E."/>
            <person name="Caccamo M."/>
            <person name="Echenique V."/>
        </authorList>
    </citation>
    <scope>NUCLEOTIDE SEQUENCE [LARGE SCALE GENOMIC DNA]</scope>
    <source>
        <strain evidence="5">cv. Victoria</strain>
        <tissue evidence="4">Leaf</tissue>
    </source>
</reference>
<accession>A0A5J9TJC2</accession>
<dbReference type="GO" id="GO:0003680">
    <property type="term" value="F:minor groove of adenine-thymine-rich DNA binding"/>
    <property type="evidence" value="ECO:0007669"/>
    <property type="project" value="UniProtKB-UniRule"/>
</dbReference>
<feature type="domain" description="PPC" evidence="3">
    <location>
        <begin position="94"/>
        <end position="226"/>
    </location>
</feature>
<dbReference type="AlphaFoldDB" id="A0A5J9TJC2"/>
<evidence type="ECO:0000313" key="4">
    <source>
        <dbReference type="EMBL" id="TVU11395.1"/>
    </source>
</evidence>
<comment type="domain">
    <text evidence="1">The PPC domain mediates interactions between AHL proteins.</text>
</comment>
<dbReference type="PANTHER" id="PTHR31500">
    <property type="entry name" value="AT-HOOK MOTIF NUCLEAR-LOCALIZED PROTEIN 9"/>
    <property type="match status" value="1"/>
</dbReference>
<keyword evidence="1" id="KW-0238">DNA-binding</keyword>
<feature type="region of interest" description="Disordered" evidence="2">
    <location>
        <begin position="1"/>
        <end position="86"/>
    </location>
</feature>
<evidence type="ECO:0000313" key="5">
    <source>
        <dbReference type="Proteomes" id="UP000324897"/>
    </source>
</evidence>
<feature type="non-terminal residue" evidence="4">
    <location>
        <position position="1"/>
    </location>
</feature>
<dbReference type="GO" id="GO:0005634">
    <property type="term" value="C:nucleus"/>
    <property type="evidence" value="ECO:0007669"/>
    <property type="project" value="UniProtKB-SubCell"/>
</dbReference>
<dbReference type="PROSITE" id="PS51742">
    <property type="entry name" value="PPC"/>
    <property type="match status" value="1"/>
</dbReference>
<evidence type="ECO:0000256" key="1">
    <source>
        <dbReference type="RuleBase" id="RU367031"/>
    </source>
</evidence>
<name>A0A5J9TJC2_9POAL</name>
<dbReference type="OrthoDB" id="2014829at2759"/>